<dbReference type="Pfam" id="PF01028">
    <property type="entry name" value="Topoisom_I"/>
    <property type="match status" value="1"/>
</dbReference>
<sequence>MSQIKVLRQLVEAPETALEELNLVYVDDQKFTIERLRKGKGFTYRWKGKPLKNKKHLKRIKGLVIPPAWNNVKITHLPNGHIQAVGYDEKNRKQYRYHSRWVKIRNQTKFYKMTDFGKQLPIIRKQVNKDLKQKDWPKNKVVALIIKLMEETHIRIGNEQYAKRNESYGLSTLRKKNVDIHNSKMLFEFVGKKGKKHAVTVRNKKLIRLVSLCEDIPGWELFKYYDEDGKKQSLDSSMVNDYLREIAGKEFFSAKDFRTWAATVIFFNALLDIGIASNKKEIQENLLLAYDTAAKALGNTRNVCKTHYVHPHLVYAYENGSIKKSFAYIENHSDGTQYFSPSETAVLKIIKGYRPRILQN</sequence>
<dbReference type="InterPro" id="IPR001631">
    <property type="entry name" value="TopoI"/>
</dbReference>
<keyword evidence="10" id="KW-1185">Reference proteome</keyword>
<dbReference type="SUPFAM" id="SSF55869">
    <property type="entry name" value="DNA topoisomerase I domain"/>
    <property type="match status" value="1"/>
</dbReference>
<evidence type="ECO:0000259" key="7">
    <source>
        <dbReference type="Pfam" id="PF01028"/>
    </source>
</evidence>
<protein>
    <recommendedName>
        <fullName evidence="3">DNA topoisomerase</fullName>
        <ecNumber evidence="3">5.6.2.1</ecNumber>
    </recommendedName>
</protein>
<dbReference type="EMBL" id="JAHZSV010000024">
    <property type="protein sequence ID" value="MBW8201135.1"/>
    <property type="molecule type" value="Genomic_DNA"/>
</dbReference>
<dbReference type="SUPFAM" id="SSF56349">
    <property type="entry name" value="DNA breaking-rejoining enzymes"/>
    <property type="match status" value="1"/>
</dbReference>
<dbReference type="PANTHER" id="PTHR10290">
    <property type="entry name" value="DNA TOPOISOMERASE I"/>
    <property type="match status" value="1"/>
</dbReference>
<dbReference type="InterPro" id="IPR035447">
    <property type="entry name" value="DNA_topo_I_N_sf"/>
</dbReference>
<keyword evidence="4" id="KW-0799">Topoisomerase</keyword>
<dbReference type="InterPro" id="IPR013500">
    <property type="entry name" value="TopoI_cat_euk"/>
</dbReference>
<comment type="caution">
    <text evidence="9">The sequence shown here is derived from an EMBL/GenBank/DDBJ whole genome shotgun (WGS) entry which is preliminary data.</text>
</comment>
<accession>A0ABS7EU47</accession>
<dbReference type="InterPro" id="IPR051062">
    <property type="entry name" value="Topoisomerase_IB"/>
</dbReference>
<dbReference type="RefSeq" id="WP_220114573.1">
    <property type="nucleotide sequence ID" value="NZ_JAHZSV010000024.1"/>
</dbReference>
<evidence type="ECO:0000313" key="9">
    <source>
        <dbReference type="EMBL" id="MBW8201135.1"/>
    </source>
</evidence>
<feature type="domain" description="DNA topoisomerase I catalytic core eukaryotic-type" evidence="7">
    <location>
        <begin position="103"/>
        <end position="308"/>
    </location>
</feature>
<evidence type="ECO:0000256" key="2">
    <source>
        <dbReference type="ARBA" id="ARBA00006645"/>
    </source>
</evidence>
<evidence type="ECO:0000256" key="6">
    <source>
        <dbReference type="ARBA" id="ARBA00023235"/>
    </source>
</evidence>
<comment type="catalytic activity">
    <reaction evidence="1">
        <text>ATP-independent breakage of single-stranded DNA, followed by passage and rejoining.</text>
        <dbReference type="EC" id="5.6.2.1"/>
    </reaction>
</comment>
<name>A0ABS7EU47_9FLAO</name>
<gene>
    <name evidence="9" type="ORF">K1F36_15000</name>
</gene>
<evidence type="ECO:0000256" key="3">
    <source>
        <dbReference type="ARBA" id="ARBA00012891"/>
    </source>
</evidence>
<dbReference type="Gene3D" id="3.30.66.10">
    <property type="entry name" value="DNA topoisomerase I domain"/>
    <property type="match status" value="1"/>
</dbReference>
<evidence type="ECO:0000256" key="4">
    <source>
        <dbReference type="ARBA" id="ARBA00023029"/>
    </source>
</evidence>
<dbReference type="PRINTS" id="PR00416">
    <property type="entry name" value="EUTPISMRASEI"/>
</dbReference>
<dbReference type="Proteomes" id="UP001196136">
    <property type="component" value="Unassembled WGS sequence"/>
</dbReference>
<dbReference type="Gene3D" id="1.10.132.120">
    <property type="match status" value="1"/>
</dbReference>
<proteinExistence type="inferred from homology"/>
<dbReference type="Gene3D" id="3.90.15.10">
    <property type="entry name" value="Topoisomerase I, Chain A, domain 3"/>
    <property type="match status" value="1"/>
</dbReference>
<evidence type="ECO:0000259" key="8">
    <source>
        <dbReference type="Pfam" id="PF21338"/>
    </source>
</evidence>
<organism evidence="9 10">
    <name type="scientific">Flagellimonas abyssi</name>
    <dbReference type="NCBI Taxonomy" id="2864871"/>
    <lineage>
        <taxon>Bacteria</taxon>
        <taxon>Pseudomonadati</taxon>
        <taxon>Bacteroidota</taxon>
        <taxon>Flavobacteriia</taxon>
        <taxon>Flavobacteriales</taxon>
        <taxon>Flavobacteriaceae</taxon>
        <taxon>Flagellimonas</taxon>
    </lineage>
</organism>
<evidence type="ECO:0000313" key="10">
    <source>
        <dbReference type="Proteomes" id="UP001196136"/>
    </source>
</evidence>
<reference evidence="9 10" key="1">
    <citation type="submission" date="2021-08" db="EMBL/GenBank/DDBJ databases">
        <title>Muricauda profundi sp. nov., a marine bacterium isolated from deep seawater of the Mariana Trench.</title>
        <authorList>
            <person name="Wei Y."/>
        </authorList>
    </citation>
    <scope>NUCLEOTIDE SEQUENCE [LARGE SCALE GENOMIC DNA]</scope>
    <source>
        <strain evidence="9 10">W52</strain>
    </source>
</reference>
<keyword evidence="5" id="KW-0238">DNA-binding</keyword>
<dbReference type="PANTHER" id="PTHR10290:SF3">
    <property type="entry name" value="DNA TOPOISOMERASE 1"/>
    <property type="match status" value="1"/>
</dbReference>
<dbReference type="InterPro" id="IPR011010">
    <property type="entry name" value="DNA_brk_join_enz"/>
</dbReference>
<evidence type="ECO:0000256" key="1">
    <source>
        <dbReference type="ARBA" id="ARBA00000213"/>
    </source>
</evidence>
<dbReference type="InterPro" id="IPR014711">
    <property type="entry name" value="TopoI_cat_a-hlx-sub_euk"/>
</dbReference>
<dbReference type="Pfam" id="PF21338">
    <property type="entry name" value="Top1B_N_bact"/>
    <property type="match status" value="1"/>
</dbReference>
<dbReference type="InterPro" id="IPR049331">
    <property type="entry name" value="Top1B_N_bact"/>
</dbReference>
<keyword evidence="6" id="KW-0413">Isomerase</keyword>
<dbReference type="PROSITE" id="PS52038">
    <property type="entry name" value="TOPO_IB_2"/>
    <property type="match status" value="1"/>
</dbReference>
<dbReference type="EC" id="5.6.2.1" evidence="3"/>
<feature type="domain" description="DNA topoisomerase IB N-terminal" evidence="8">
    <location>
        <begin position="41"/>
        <end position="88"/>
    </location>
</feature>
<evidence type="ECO:0000256" key="5">
    <source>
        <dbReference type="ARBA" id="ARBA00023125"/>
    </source>
</evidence>
<comment type="similarity">
    <text evidence="2">Belongs to the type IB topoisomerase family.</text>
</comment>